<dbReference type="SUPFAM" id="SSF56112">
    <property type="entry name" value="Protein kinase-like (PK-like)"/>
    <property type="match status" value="1"/>
</dbReference>
<dbReference type="InterPro" id="IPR011009">
    <property type="entry name" value="Kinase-like_dom_sf"/>
</dbReference>
<evidence type="ECO:0000256" key="1">
    <source>
        <dbReference type="SAM" id="MobiDB-lite"/>
    </source>
</evidence>
<name>A0A1X6P3A7_PORUM</name>
<dbReference type="EMBL" id="KV918910">
    <property type="protein sequence ID" value="OSX75240.1"/>
    <property type="molecule type" value="Genomic_DNA"/>
</dbReference>
<evidence type="ECO:0000313" key="3">
    <source>
        <dbReference type="Proteomes" id="UP000218209"/>
    </source>
</evidence>
<reference evidence="2 3" key="1">
    <citation type="submission" date="2017-03" db="EMBL/GenBank/DDBJ databases">
        <title>WGS assembly of Porphyra umbilicalis.</title>
        <authorList>
            <person name="Brawley S.H."/>
            <person name="Blouin N.A."/>
            <person name="Ficko-Blean E."/>
            <person name="Wheeler G.L."/>
            <person name="Lohr M."/>
            <person name="Goodson H.V."/>
            <person name="Jenkins J.W."/>
            <person name="Blaby-Haas C.E."/>
            <person name="Helliwell K.E."/>
            <person name="Chan C."/>
            <person name="Marriage T."/>
            <person name="Bhattacharya D."/>
            <person name="Klein A.S."/>
            <person name="Badis Y."/>
            <person name="Brodie J."/>
            <person name="Cao Y."/>
            <person name="Collen J."/>
            <person name="Dittami S.M."/>
            <person name="Gachon C.M."/>
            <person name="Green B.R."/>
            <person name="Karpowicz S."/>
            <person name="Kim J.W."/>
            <person name="Kudahl U."/>
            <person name="Lin S."/>
            <person name="Michel G."/>
            <person name="Mittag M."/>
            <person name="Olson B.J."/>
            <person name="Pangilinan J."/>
            <person name="Peng Y."/>
            <person name="Qiu H."/>
            <person name="Shu S."/>
            <person name="Singer J.T."/>
            <person name="Smith A.G."/>
            <person name="Sprecher B.N."/>
            <person name="Wagner V."/>
            <person name="Wang W."/>
            <person name="Wang Z.-Y."/>
            <person name="Yan J."/>
            <person name="Yarish C."/>
            <person name="Zoeuner-Riek S."/>
            <person name="Zhuang Y."/>
            <person name="Zou Y."/>
            <person name="Lindquist E.A."/>
            <person name="Grimwood J."/>
            <person name="Barry K."/>
            <person name="Rokhsar D.S."/>
            <person name="Schmutz J."/>
            <person name="Stiller J.W."/>
            <person name="Grossman A.R."/>
            <person name="Prochnik S.E."/>
        </authorList>
    </citation>
    <scope>NUCLEOTIDE SEQUENCE [LARGE SCALE GENOMIC DNA]</scope>
    <source>
        <strain evidence="2">4086291</strain>
    </source>
</reference>
<protein>
    <recommendedName>
        <fullName evidence="4">Protein kinase domain-containing protein</fullName>
    </recommendedName>
</protein>
<evidence type="ECO:0000313" key="2">
    <source>
        <dbReference type="EMBL" id="OSX75240.1"/>
    </source>
</evidence>
<dbReference type="AlphaFoldDB" id="A0A1X6P3A7"/>
<gene>
    <name evidence="2" type="ORF">BU14_0244s0002</name>
</gene>
<evidence type="ECO:0008006" key="4">
    <source>
        <dbReference type="Google" id="ProtNLM"/>
    </source>
</evidence>
<organism evidence="2 3">
    <name type="scientific">Porphyra umbilicalis</name>
    <name type="common">Purple laver</name>
    <name type="synonym">Red alga</name>
    <dbReference type="NCBI Taxonomy" id="2786"/>
    <lineage>
        <taxon>Eukaryota</taxon>
        <taxon>Rhodophyta</taxon>
        <taxon>Bangiophyceae</taxon>
        <taxon>Bangiales</taxon>
        <taxon>Bangiaceae</taxon>
        <taxon>Porphyra</taxon>
    </lineage>
</organism>
<proteinExistence type="predicted"/>
<feature type="region of interest" description="Disordered" evidence="1">
    <location>
        <begin position="351"/>
        <end position="388"/>
    </location>
</feature>
<feature type="region of interest" description="Disordered" evidence="1">
    <location>
        <begin position="191"/>
        <end position="235"/>
    </location>
</feature>
<sequence>MDYLHKQSKVWGDAKTSNIMVTDDGQRAVLFDFDGATTKGYVSKEQRMTVAGDLQGRAVIFDDIDKLPAEEPARRAGWYPSFSPSASPLSLAANEPQKTCISAIVRVCGSNNTRLRATLFLTAHFATSIATATSLIYAQSEAATAAAQAAGVTVPAWAIAAAADTAGSIRHCTSAALRATRAARAAGATLAHRGQRVGVRSHWADQTRRRPRRPSTGEAGRERRLCKQQGPGGQDRVCNAVGGVRRQRRCERPYVFGVGRVSPPRPASPPTATAVIAATSCRGRRRRHTWLAPSARHPPPRDNDRLRVVGDGHAVRHTRFRRRSADTFCAGGGADAEDCLAAPASLRNTQSMQPFTPAKSCGGTWRQSTTTTAARRSPTRWGHWPRRCGHGRRPLPPCPPPPWPPARTRAPCSPLQPPPRVADLPCIGDRGDAARHQRRRRRLAIDLDGGRGGGRCARHPLDARPTAATRALVAA</sequence>
<dbReference type="OrthoDB" id="4062651at2759"/>
<accession>A0A1X6P3A7</accession>
<feature type="compositionally biased region" description="Low complexity" evidence="1">
    <location>
        <begin position="364"/>
        <end position="381"/>
    </location>
</feature>
<dbReference type="Proteomes" id="UP000218209">
    <property type="component" value="Unassembled WGS sequence"/>
</dbReference>
<keyword evidence="3" id="KW-1185">Reference proteome</keyword>
<dbReference type="Gene3D" id="1.10.510.10">
    <property type="entry name" value="Transferase(Phosphotransferase) domain 1"/>
    <property type="match status" value="1"/>
</dbReference>